<gene>
    <name evidence="16" type="primary">CYP6K1</name>
    <name evidence="16" type="ORF">NPIL_222141</name>
</gene>
<dbReference type="Gene3D" id="1.10.630.10">
    <property type="entry name" value="Cytochrome P450"/>
    <property type="match status" value="1"/>
</dbReference>
<feature type="binding site" description="axial binding residue" evidence="14">
    <location>
        <position position="102"/>
    </location>
    <ligand>
        <name>heme</name>
        <dbReference type="ChEBI" id="CHEBI:30413"/>
    </ligand>
    <ligandPart>
        <name>Fe</name>
        <dbReference type="ChEBI" id="CHEBI:18248"/>
    </ligandPart>
</feature>
<comment type="caution">
    <text evidence="16">The sequence shown here is derived from an EMBL/GenBank/DDBJ whole genome shotgun (WGS) entry which is preliminary data.</text>
</comment>
<dbReference type="PANTHER" id="PTHR24292">
    <property type="entry name" value="CYTOCHROME P450"/>
    <property type="match status" value="1"/>
</dbReference>
<keyword evidence="9" id="KW-0492">Microsome</keyword>
<evidence type="ECO:0000256" key="1">
    <source>
        <dbReference type="ARBA" id="ARBA00001971"/>
    </source>
</evidence>
<evidence type="ECO:0000256" key="3">
    <source>
        <dbReference type="ARBA" id="ARBA00004174"/>
    </source>
</evidence>
<keyword evidence="13" id="KW-0472">Membrane</keyword>
<evidence type="ECO:0000256" key="7">
    <source>
        <dbReference type="ARBA" id="ARBA00022723"/>
    </source>
</evidence>
<accession>A0A8X6PEJ0</accession>
<evidence type="ECO:0000313" key="16">
    <source>
        <dbReference type="EMBL" id="GFT63152.1"/>
    </source>
</evidence>
<dbReference type="PROSITE" id="PS00086">
    <property type="entry name" value="CYTOCHROME_P450"/>
    <property type="match status" value="1"/>
</dbReference>
<dbReference type="PRINTS" id="PR00465">
    <property type="entry name" value="EP450IV"/>
</dbReference>
<evidence type="ECO:0000256" key="15">
    <source>
        <dbReference type="RuleBase" id="RU000461"/>
    </source>
</evidence>
<dbReference type="EMBL" id="BMAW01114738">
    <property type="protein sequence ID" value="GFT63152.1"/>
    <property type="molecule type" value="Genomic_DNA"/>
</dbReference>
<evidence type="ECO:0000256" key="13">
    <source>
        <dbReference type="ARBA" id="ARBA00023136"/>
    </source>
</evidence>
<dbReference type="GO" id="GO:0005789">
    <property type="term" value="C:endoplasmic reticulum membrane"/>
    <property type="evidence" value="ECO:0007669"/>
    <property type="project" value="UniProtKB-SubCell"/>
</dbReference>
<evidence type="ECO:0000313" key="17">
    <source>
        <dbReference type="Proteomes" id="UP000887013"/>
    </source>
</evidence>
<dbReference type="InterPro" id="IPR017972">
    <property type="entry name" value="Cyt_P450_CS"/>
</dbReference>
<evidence type="ECO:0000256" key="11">
    <source>
        <dbReference type="ARBA" id="ARBA00023004"/>
    </source>
</evidence>
<reference evidence="16" key="1">
    <citation type="submission" date="2020-08" db="EMBL/GenBank/DDBJ databases">
        <title>Multicomponent nature underlies the extraordinary mechanical properties of spider dragline silk.</title>
        <authorList>
            <person name="Kono N."/>
            <person name="Nakamura H."/>
            <person name="Mori M."/>
            <person name="Yoshida Y."/>
            <person name="Ohtoshi R."/>
            <person name="Malay A.D."/>
            <person name="Moran D.A.P."/>
            <person name="Tomita M."/>
            <person name="Numata K."/>
            <person name="Arakawa K."/>
        </authorList>
    </citation>
    <scope>NUCLEOTIDE SEQUENCE</scope>
</reference>
<dbReference type="InterPro" id="IPR001128">
    <property type="entry name" value="Cyt_P450"/>
</dbReference>
<dbReference type="Proteomes" id="UP000887013">
    <property type="component" value="Unassembled WGS sequence"/>
</dbReference>
<comment type="similarity">
    <text evidence="5 15">Belongs to the cytochrome P450 family.</text>
</comment>
<name>A0A8X6PEJ0_NEPPI</name>
<organism evidence="16 17">
    <name type="scientific">Nephila pilipes</name>
    <name type="common">Giant wood spider</name>
    <name type="synonym">Nephila maculata</name>
    <dbReference type="NCBI Taxonomy" id="299642"/>
    <lineage>
        <taxon>Eukaryota</taxon>
        <taxon>Metazoa</taxon>
        <taxon>Ecdysozoa</taxon>
        <taxon>Arthropoda</taxon>
        <taxon>Chelicerata</taxon>
        <taxon>Arachnida</taxon>
        <taxon>Araneae</taxon>
        <taxon>Araneomorphae</taxon>
        <taxon>Entelegynae</taxon>
        <taxon>Araneoidea</taxon>
        <taxon>Nephilidae</taxon>
        <taxon>Nephila</taxon>
    </lineage>
</organism>
<evidence type="ECO:0000256" key="10">
    <source>
        <dbReference type="ARBA" id="ARBA00023002"/>
    </source>
</evidence>
<evidence type="ECO:0000256" key="12">
    <source>
        <dbReference type="ARBA" id="ARBA00023033"/>
    </source>
</evidence>
<dbReference type="InterPro" id="IPR050476">
    <property type="entry name" value="Insect_CytP450_Detox"/>
</dbReference>
<evidence type="ECO:0000256" key="6">
    <source>
        <dbReference type="ARBA" id="ARBA00022617"/>
    </source>
</evidence>
<keyword evidence="8" id="KW-0256">Endoplasmic reticulum</keyword>
<dbReference type="AlphaFoldDB" id="A0A8X6PEJ0"/>
<keyword evidence="12 15" id="KW-0503">Monooxygenase</keyword>
<dbReference type="GO" id="GO:0020037">
    <property type="term" value="F:heme binding"/>
    <property type="evidence" value="ECO:0007669"/>
    <property type="project" value="InterPro"/>
</dbReference>
<comment type="cofactor">
    <cofactor evidence="1 14">
        <name>heme</name>
        <dbReference type="ChEBI" id="CHEBI:30413"/>
    </cofactor>
</comment>
<keyword evidence="6 14" id="KW-0349">Heme</keyword>
<evidence type="ECO:0000256" key="5">
    <source>
        <dbReference type="ARBA" id="ARBA00010617"/>
    </source>
</evidence>
<feature type="non-terminal residue" evidence="16">
    <location>
        <position position="1"/>
    </location>
</feature>
<proteinExistence type="inferred from homology"/>
<dbReference type="Pfam" id="PF00067">
    <property type="entry name" value="p450"/>
    <property type="match status" value="1"/>
</dbReference>
<dbReference type="PANTHER" id="PTHR24292:SF54">
    <property type="entry name" value="CYP9F3-RELATED"/>
    <property type="match status" value="1"/>
</dbReference>
<keyword evidence="7 14" id="KW-0479">Metal-binding</keyword>
<dbReference type="SUPFAM" id="SSF48264">
    <property type="entry name" value="Cytochrome P450"/>
    <property type="match status" value="1"/>
</dbReference>
<dbReference type="InterPro" id="IPR002403">
    <property type="entry name" value="Cyt_P450_E_grp-IV"/>
</dbReference>
<evidence type="ECO:0000256" key="4">
    <source>
        <dbReference type="ARBA" id="ARBA00004406"/>
    </source>
</evidence>
<dbReference type="InterPro" id="IPR036396">
    <property type="entry name" value="Cyt_P450_sf"/>
</dbReference>
<comment type="subcellular location">
    <subcellularLocation>
        <location evidence="4">Endoplasmic reticulum membrane</location>
        <topology evidence="4">Peripheral membrane protein</topology>
    </subcellularLocation>
    <subcellularLocation>
        <location evidence="3">Microsome membrane</location>
        <topology evidence="3">Peripheral membrane protein</topology>
    </subcellularLocation>
</comment>
<evidence type="ECO:0000256" key="14">
    <source>
        <dbReference type="PIRSR" id="PIRSR602403-1"/>
    </source>
</evidence>
<dbReference type="GO" id="GO:0005506">
    <property type="term" value="F:iron ion binding"/>
    <property type="evidence" value="ECO:0007669"/>
    <property type="project" value="InterPro"/>
</dbReference>
<evidence type="ECO:0000256" key="9">
    <source>
        <dbReference type="ARBA" id="ARBA00022848"/>
    </source>
</evidence>
<dbReference type="GO" id="GO:0016705">
    <property type="term" value="F:oxidoreductase activity, acting on paired donors, with incorporation or reduction of molecular oxygen"/>
    <property type="evidence" value="ECO:0007669"/>
    <property type="project" value="InterPro"/>
</dbReference>
<protein>
    <submittedName>
        <fullName evidence="16">Cytochrome P450 6k1</fullName>
    </submittedName>
</protein>
<dbReference type="OrthoDB" id="7779621at2759"/>
<sequence>TEMSYDAVRDMKILDAVLSETLRMHPPLLGVERTAVEDYKLGDTGIVVEKDMRVNIPFYAMHYDPDFFQDPETFNPERFMDSFEPKHPQYAYLPFGAGPRNCLGMRFALLEIKMCLANILRHFRIKPLPSTKVPLDNKKAMVFNTVTEMPLKFEKRTDVK</sequence>
<keyword evidence="17" id="KW-1185">Reference proteome</keyword>
<keyword evidence="11 14" id="KW-0408">Iron</keyword>
<comment type="function">
    <text evidence="2">May be involved in the metabolism of insect hormones and in the breakdown of synthetic insecticides.</text>
</comment>
<evidence type="ECO:0000256" key="2">
    <source>
        <dbReference type="ARBA" id="ARBA00003690"/>
    </source>
</evidence>
<evidence type="ECO:0000256" key="8">
    <source>
        <dbReference type="ARBA" id="ARBA00022824"/>
    </source>
</evidence>
<dbReference type="GO" id="GO:0004497">
    <property type="term" value="F:monooxygenase activity"/>
    <property type="evidence" value="ECO:0007669"/>
    <property type="project" value="UniProtKB-KW"/>
</dbReference>
<keyword evidence="10 15" id="KW-0560">Oxidoreductase</keyword>
<dbReference type="PRINTS" id="PR00385">
    <property type="entry name" value="P450"/>
</dbReference>